<dbReference type="PANTHER" id="PTHR10683:SF40">
    <property type="entry name" value="FRUCTOSE-6-PHOSPHATE ALDOLASE 1-RELATED"/>
    <property type="match status" value="1"/>
</dbReference>
<keyword evidence="4" id="KW-0704">Schiff base</keyword>
<dbReference type="InterPro" id="IPR013785">
    <property type="entry name" value="Aldolase_TIM"/>
</dbReference>
<dbReference type="RefSeq" id="WP_230869523.1">
    <property type="nucleotide sequence ID" value="NZ_CP046640.1"/>
</dbReference>
<name>A0A8A7KCT8_9FIRM</name>
<reference evidence="5" key="1">
    <citation type="submission" date="2019-12" db="EMBL/GenBank/DDBJ databases">
        <authorList>
            <person name="zhang j."/>
            <person name="sun C.M."/>
        </authorList>
    </citation>
    <scope>NUCLEOTIDE SEQUENCE</scope>
    <source>
        <strain evidence="5">NS-1</strain>
    </source>
</reference>
<dbReference type="AlphaFoldDB" id="A0A8A7KCT8"/>
<evidence type="ECO:0000256" key="3">
    <source>
        <dbReference type="ARBA" id="ARBA00022679"/>
    </source>
</evidence>
<keyword evidence="6" id="KW-1185">Reference proteome</keyword>
<dbReference type="GO" id="GO:0005975">
    <property type="term" value="P:carbohydrate metabolic process"/>
    <property type="evidence" value="ECO:0007669"/>
    <property type="project" value="InterPro"/>
</dbReference>
<dbReference type="EMBL" id="CP046640">
    <property type="protein sequence ID" value="QTL97915.1"/>
    <property type="molecule type" value="Genomic_DNA"/>
</dbReference>
<gene>
    <name evidence="5" type="ORF">GM661_07940</name>
</gene>
<dbReference type="PANTHER" id="PTHR10683">
    <property type="entry name" value="TRANSALDOLASE"/>
    <property type="match status" value="1"/>
</dbReference>
<evidence type="ECO:0000256" key="4">
    <source>
        <dbReference type="ARBA" id="ARBA00023270"/>
    </source>
</evidence>
<dbReference type="Proteomes" id="UP000665020">
    <property type="component" value="Chromosome"/>
</dbReference>
<dbReference type="Pfam" id="PF00923">
    <property type="entry name" value="TAL_FSA"/>
    <property type="match status" value="1"/>
</dbReference>
<organism evidence="5 6">
    <name type="scientific">Iocasia fonsfrigidae</name>
    <dbReference type="NCBI Taxonomy" id="2682810"/>
    <lineage>
        <taxon>Bacteria</taxon>
        <taxon>Bacillati</taxon>
        <taxon>Bacillota</taxon>
        <taxon>Clostridia</taxon>
        <taxon>Halanaerobiales</taxon>
        <taxon>Halanaerobiaceae</taxon>
        <taxon>Iocasia</taxon>
    </lineage>
</organism>
<dbReference type="FunFam" id="3.20.20.70:FF:000018">
    <property type="entry name" value="Probable transaldolase"/>
    <property type="match status" value="1"/>
</dbReference>
<dbReference type="KEGG" id="ifn:GM661_07940"/>
<dbReference type="InterPro" id="IPR001585">
    <property type="entry name" value="TAL/FSA"/>
</dbReference>
<dbReference type="InterPro" id="IPR018225">
    <property type="entry name" value="Transaldolase_AS"/>
</dbReference>
<dbReference type="InterPro" id="IPR033919">
    <property type="entry name" value="TSA/FSA_arc/bac"/>
</dbReference>
<evidence type="ECO:0000256" key="2">
    <source>
        <dbReference type="ARBA" id="ARBA00022490"/>
    </source>
</evidence>
<keyword evidence="3" id="KW-0808">Transferase</keyword>
<evidence type="ECO:0000256" key="1">
    <source>
        <dbReference type="ARBA" id="ARBA00004496"/>
    </source>
</evidence>
<dbReference type="GO" id="GO:0016832">
    <property type="term" value="F:aldehyde-lyase activity"/>
    <property type="evidence" value="ECO:0007669"/>
    <property type="project" value="InterPro"/>
</dbReference>
<comment type="subcellular location">
    <subcellularLocation>
        <location evidence="1">Cytoplasm</location>
    </subcellularLocation>
</comment>
<protein>
    <submittedName>
        <fullName evidence="5">Fructose-6-phosphate aldolase</fullName>
    </submittedName>
</protein>
<dbReference type="Gene3D" id="3.20.20.70">
    <property type="entry name" value="Aldolase class I"/>
    <property type="match status" value="1"/>
</dbReference>
<dbReference type="GO" id="GO:0005737">
    <property type="term" value="C:cytoplasm"/>
    <property type="evidence" value="ECO:0007669"/>
    <property type="project" value="UniProtKB-SubCell"/>
</dbReference>
<dbReference type="PROSITE" id="PS00958">
    <property type="entry name" value="TRANSALDOLASE_2"/>
    <property type="match status" value="1"/>
</dbReference>
<sequence length="223" mass="25027">MELYVDSANVKTIKELKKWLPIDGVTVNPSIISAERKPLFKLLDELLVLSDKYLHVQVISALKEDIIKEAERLHSISDKIIVKIPVSEQGLAAIKEIDTARIKVTATAIFSLTQALSAAKAGASYLAPYVSRLDSIEQSGVKLVKEMKYIIDKHQYSAKIIAASIKTSNQVKELLKTGVRAMTLSPEIMLQSHRHHLTDRAVAIFREDWDSVYKKFELDSEVK</sequence>
<evidence type="ECO:0000313" key="5">
    <source>
        <dbReference type="EMBL" id="QTL97915.1"/>
    </source>
</evidence>
<dbReference type="CDD" id="cd00956">
    <property type="entry name" value="Transaldolase_FSA"/>
    <property type="match status" value="1"/>
</dbReference>
<dbReference type="SUPFAM" id="SSF51569">
    <property type="entry name" value="Aldolase"/>
    <property type="match status" value="1"/>
</dbReference>
<dbReference type="GO" id="GO:0016740">
    <property type="term" value="F:transferase activity"/>
    <property type="evidence" value="ECO:0007669"/>
    <property type="project" value="UniProtKB-KW"/>
</dbReference>
<accession>A0A8A7KCT8</accession>
<proteinExistence type="predicted"/>
<keyword evidence="2" id="KW-0963">Cytoplasm</keyword>
<evidence type="ECO:0000313" key="6">
    <source>
        <dbReference type="Proteomes" id="UP000665020"/>
    </source>
</evidence>